<dbReference type="Proteomes" id="UP001249945">
    <property type="component" value="Unassembled WGS sequence"/>
</dbReference>
<evidence type="ECO:0000313" key="1">
    <source>
        <dbReference type="EMBL" id="MDT1975472.1"/>
    </source>
</evidence>
<reference evidence="1" key="1">
    <citation type="submission" date="2022-04" db="EMBL/GenBank/DDBJ databases">
        <title>Draft genome sequences of lactic acid bacteria (LAB) strains involved in meat spoilage.</title>
        <authorList>
            <person name="Palevich N."/>
        </authorList>
    </citation>
    <scope>NUCLEOTIDE SEQUENCE</scope>
    <source>
        <strain evidence="1">9-14</strain>
    </source>
</reference>
<protein>
    <submittedName>
        <fullName evidence="1">ArpU family transcriptional regulator</fullName>
    </submittedName>
</protein>
<dbReference type="AlphaFoldDB" id="A0AAW8REC6"/>
<accession>A0AAW8REC6</accession>
<dbReference type="InterPro" id="IPR006524">
    <property type="entry name" value="ArpU-like"/>
</dbReference>
<dbReference type="RefSeq" id="WP_311781077.1">
    <property type="nucleotide sequence ID" value="NZ_JALRMR010000032.1"/>
</dbReference>
<comment type="caution">
    <text evidence="1">The sequence shown here is derived from an EMBL/GenBank/DDBJ whole genome shotgun (WGS) entry which is preliminary data.</text>
</comment>
<dbReference type="NCBIfam" id="TIGR01637">
    <property type="entry name" value="phage_arpU"/>
    <property type="match status" value="1"/>
</dbReference>
<name>A0AAW8REC6_CARDV</name>
<organism evidence="1 2">
    <name type="scientific">Carnobacterium divergens</name>
    <name type="common">Lactobacillus divergens</name>
    <dbReference type="NCBI Taxonomy" id="2748"/>
    <lineage>
        <taxon>Bacteria</taxon>
        <taxon>Bacillati</taxon>
        <taxon>Bacillota</taxon>
        <taxon>Bacilli</taxon>
        <taxon>Lactobacillales</taxon>
        <taxon>Carnobacteriaceae</taxon>
        <taxon>Carnobacterium</taxon>
    </lineage>
</organism>
<sequence>MGLFRQFDKEQTRENVNDLLSDCRSMIRRAHEDFVPKVTQTYSFEIKSTAGDGLVLENGVIRKVKAEQELYLIVKAMNKLNAYDSKIIYDKYMDREEYTDQQLIAQYNVSERTFYRDLDRAMGKFAEAFDNGRLLAE</sequence>
<dbReference type="EMBL" id="JALRMR010000032">
    <property type="protein sequence ID" value="MDT1975472.1"/>
    <property type="molecule type" value="Genomic_DNA"/>
</dbReference>
<gene>
    <name evidence="1" type="ORF">MX635_13775</name>
</gene>
<proteinExistence type="predicted"/>
<evidence type="ECO:0000313" key="2">
    <source>
        <dbReference type="Proteomes" id="UP001249945"/>
    </source>
</evidence>